<dbReference type="SMART" id="SM00283">
    <property type="entry name" value="MA"/>
    <property type="match status" value="1"/>
</dbReference>
<evidence type="ECO:0000259" key="10">
    <source>
        <dbReference type="PROSITE" id="PS50111"/>
    </source>
</evidence>
<dbReference type="GO" id="GO:0004888">
    <property type="term" value="F:transmembrane signaling receptor activity"/>
    <property type="evidence" value="ECO:0007669"/>
    <property type="project" value="InterPro"/>
</dbReference>
<evidence type="ECO:0000256" key="5">
    <source>
        <dbReference type="ARBA" id="ARBA00023224"/>
    </source>
</evidence>
<dbReference type="STRING" id="254161.SAMN05216256_12256"/>
<keyword evidence="8" id="KW-0175">Coiled coil</keyword>
<evidence type="ECO:0000313" key="11">
    <source>
        <dbReference type="EMBL" id="ONM43294.1"/>
    </source>
</evidence>
<evidence type="ECO:0000256" key="7">
    <source>
        <dbReference type="PROSITE-ProRule" id="PRU00284"/>
    </source>
</evidence>
<gene>
    <name evidence="11" type="ORF">BXT89_13635</name>
</gene>
<keyword evidence="4 9" id="KW-0472">Membrane</keyword>
<feature type="transmembrane region" description="Helical" evidence="9">
    <location>
        <begin position="21"/>
        <end position="40"/>
    </location>
</feature>
<dbReference type="Gene3D" id="1.10.287.950">
    <property type="entry name" value="Methyl-accepting chemotaxis protein"/>
    <property type="match status" value="1"/>
</dbReference>
<keyword evidence="2 9" id="KW-0812">Transmembrane</keyword>
<organism evidence="11 12">
    <name type="scientific">Halopseudomonas pachastrellae</name>
    <dbReference type="NCBI Taxonomy" id="254161"/>
    <lineage>
        <taxon>Bacteria</taxon>
        <taxon>Pseudomonadati</taxon>
        <taxon>Pseudomonadota</taxon>
        <taxon>Gammaproteobacteria</taxon>
        <taxon>Pseudomonadales</taxon>
        <taxon>Pseudomonadaceae</taxon>
        <taxon>Halopseudomonas</taxon>
    </lineage>
</organism>
<dbReference type="Proteomes" id="UP000242847">
    <property type="component" value="Unassembled WGS sequence"/>
</dbReference>
<comment type="similarity">
    <text evidence="6">Belongs to the methyl-accepting chemotaxis (MCP) protein family.</text>
</comment>
<dbReference type="PANTHER" id="PTHR32089:SF119">
    <property type="entry name" value="METHYL-ACCEPTING CHEMOTAXIS PROTEIN CTPL"/>
    <property type="match status" value="1"/>
</dbReference>
<dbReference type="PANTHER" id="PTHR32089">
    <property type="entry name" value="METHYL-ACCEPTING CHEMOTAXIS PROTEIN MCPB"/>
    <property type="match status" value="1"/>
</dbReference>
<feature type="domain" description="Methyl-accepting transducer" evidence="10">
    <location>
        <begin position="228"/>
        <end position="464"/>
    </location>
</feature>
<dbReference type="EMBL" id="MUBC01000031">
    <property type="protein sequence ID" value="ONM43294.1"/>
    <property type="molecule type" value="Genomic_DNA"/>
</dbReference>
<dbReference type="Pfam" id="PF00015">
    <property type="entry name" value="MCPsignal"/>
    <property type="match status" value="1"/>
</dbReference>
<sequence>MSAPVSHSLTLDAHYLRADRAMLGVLWLCQLGALALAAWHGTWLQALLVGGGTLVVVHLLYALIRGSSLFRCVIGAAFMVMAALHINQAEGTVEMHFSIFVLLAFLIIYRDWVPIVVATAVIAVHHLAFYALQMREAGVWLAQGVTFGLVLVHAGYVVIEAAVLVYLARMAFKEAREGEDMGHTVAQMIGDGRGVDLTRRAQMHTPMLSSFNQLLDTLEHMVAGLNGSLQQLEQLGSAVSKGASDLRQGAQRQQSETHYMVQAMSELSQATGEVARNAAEAARASGDADRHAQQGHAAMQDITHEVQSLERNIAQTSDAVEGAAQLAIDIDQVVDVIKGVADQTNLLALNAAIEAARAGEQGRGFAVVADEVRNLSLRTAQSTGEIQDFIQRLQLASSQAREAMVLSRASVDRCLQVTESSAQVLSGIVTEIASIAALNGQIAAATEQQTAVGGDVTGRLREVEQVSEDNAGEAVELDRLASELAQVRGRLSDEARQFRTR</sequence>
<dbReference type="PRINTS" id="PR00260">
    <property type="entry name" value="CHEMTRNSDUCR"/>
</dbReference>
<keyword evidence="12" id="KW-1185">Reference proteome</keyword>
<evidence type="ECO:0000313" key="12">
    <source>
        <dbReference type="Proteomes" id="UP000242847"/>
    </source>
</evidence>
<name>A0A1S8DD12_9GAMM</name>
<comment type="caution">
    <text evidence="11">The sequence shown here is derived from an EMBL/GenBank/DDBJ whole genome shotgun (WGS) entry which is preliminary data.</text>
</comment>
<keyword evidence="5 7" id="KW-0807">Transducer</keyword>
<evidence type="ECO:0000256" key="8">
    <source>
        <dbReference type="SAM" id="Coils"/>
    </source>
</evidence>
<comment type="subcellular location">
    <subcellularLocation>
        <location evidence="1">Membrane</location>
        <topology evidence="1">Multi-pass membrane protein</topology>
    </subcellularLocation>
</comment>
<feature type="coiled-coil region" evidence="8">
    <location>
        <begin position="299"/>
        <end position="326"/>
    </location>
</feature>
<dbReference type="InterPro" id="IPR004090">
    <property type="entry name" value="Chemotax_Me-accpt_rcpt"/>
</dbReference>
<evidence type="ECO:0000256" key="9">
    <source>
        <dbReference type="SAM" id="Phobius"/>
    </source>
</evidence>
<dbReference type="GO" id="GO:0006935">
    <property type="term" value="P:chemotaxis"/>
    <property type="evidence" value="ECO:0007669"/>
    <property type="project" value="InterPro"/>
</dbReference>
<feature type="transmembrane region" description="Helical" evidence="9">
    <location>
        <begin position="69"/>
        <end position="86"/>
    </location>
</feature>
<dbReference type="GO" id="GO:0007165">
    <property type="term" value="P:signal transduction"/>
    <property type="evidence" value="ECO:0007669"/>
    <property type="project" value="UniProtKB-KW"/>
</dbReference>
<dbReference type="FunFam" id="1.10.287.950:FF:000001">
    <property type="entry name" value="Methyl-accepting chemotaxis sensory transducer"/>
    <property type="match status" value="1"/>
</dbReference>
<dbReference type="PROSITE" id="PS50111">
    <property type="entry name" value="CHEMOTAXIS_TRANSDUC_2"/>
    <property type="match status" value="1"/>
</dbReference>
<evidence type="ECO:0000256" key="2">
    <source>
        <dbReference type="ARBA" id="ARBA00022692"/>
    </source>
</evidence>
<accession>A0A1S8DD12</accession>
<evidence type="ECO:0000256" key="4">
    <source>
        <dbReference type="ARBA" id="ARBA00023136"/>
    </source>
</evidence>
<keyword evidence="3 9" id="KW-1133">Transmembrane helix</keyword>
<dbReference type="GO" id="GO:0016020">
    <property type="term" value="C:membrane"/>
    <property type="evidence" value="ECO:0007669"/>
    <property type="project" value="UniProtKB-SubCell"/>
</dbReference>
<dbReference type="AlphaFoldDB" id="A0A1S8DD12"/>
<dbReference type="InterPro" id="IPR004089">
    <property type="entry name" value="MCPsignal_dom"/>
</dbReference>
<evidence type="ECO:0000256" key="1">
    <source>
        <dbReference type="ARBA" id="ARBA00004141"/>
    </source>
</evidence>
<dbReference type="SUPFAM" id="SSF58104">
    <property type="entry name" value="Methyl-accepting chemotaxis protein (MCP) signaling domain"/>
    <property type="match status" value="1"/>
</dbReference>
<proteinExistence type="inferred from homology"/>
<evidence type="ECO:0000256" key="6">
    <source>
        <dbReference type="ARBA" id="ARBA00029447"/>
    </source>
</evidence>
<reference evidence="11 12" key="1">
    <citation type="submission" date="2017-01" db="EMBL/GenBank/DDBJ databases">
        <title>Draft genome sequence of Pseudomonas pachastrellae type strain CCUG 46540T from a deep sea.</title>
        <authorList>
            <person name="Gomila M."/>
            <person name="Mulet M."/>
            <person name="Lalucat J."/>
            <person name="Garcia-Valdes E."/>
        </authorList>
    </citation>
    <scope>NUCLEOTIDE SEQUENCE [LARGE SCALE GENOMIC DNA]</scope>
    <source>
        <strain evidence="11 12">CCUG 46540</strain>
    </source>
</reference>
<protein>
    <recommendedName>
        <fullName evidence="10">Methyl-accepting transducer domain-containing protein</fullName>
    </recommendedName>
</protein>
<feature type="transmembrane region" description="Helical" evidence="9">
    <location>
        <begin position="145"/>
        <end position="167"/>
    </location>
</feature>
<evidence type="ECO:0000256" key="3">
    <source>
        <dbReference type="ARBA" id="ARBA00022989"/>
    </source>
</evidence>
<feature type="transmembrane region" description="Helical" evidence="9">
    <location>
        <begin position="46"/>
        <end position="64"/>
    </location>
</feature>
<dbReference type="RefSeq" id="WP_083728228.1">
    <property type="nucleotide sequence ID" value="NZ_FOUD01000022.1"/>
</dbReference>